<dbReference type="EMBL" id="JAQQWI010000018">
    <property type="protein sequence ID" value="KAK8002201.1"/>
    <property type="molecule type" value="Genomic_DNA"/>
</dbReference>
<dbReference type="Pfam" id="PF10259">
    <property type="entry name" value="Rogdi_lz"/>
    <property type="match status" value="1"/>
</dbReference>
<dbReference type="PANTHER" id="PTHR13618:SF1">
    <property type="entry name" value="PROTEIN ROGDI HOMOLOG"/>
    <property type="match status" value="1"/>
</dbReference>
<keyword evidence="3" id="KW-1185">Reference proteome</keyword>
<dbReference type="Proteomes" id="UP001396898">
    <property type="component" value="Unassembled WGS sequence"/>
</dbReference>
<protein>
    <submittedName>
        <fullName evidence="2">RAVE subunit 2/Rogdi</fullName>
    </submittedName>
</protein>
<organism evidence="2 3">
    <name type="scientific">Apiospora marii</name>
    <dbReference type="NCBI Taxonomy" id="335849"/>
    <lineage>
        <taxon>Eukaryota</taxon>
        <taxon>Fungi</taxon>
        <taxon>Dikarya</taxon>
        <taxon>Ascomycota</taxon>
        <taxon>Pezizomycotina</taxon>
        <taxon>Sordariomycetes</taxon>
        <taxon>Xylariomycetidae</taxon>
        <taxon>Amphisphaeriales</taxon>
        <taxon>Apiosporaceae</taxon>
        <taxon>Apiospora</taxon>
    </lineage>
</organism>
<feature type="region of interest" description="Disordered" evidence="1">
    <location>
        <begin position="225"/>
        <end position="282"/>
    </location>
</feature>
<feature type="compositionally biased region" description="Low complexity" evidence="1">
    <location>
        <begin position="246"/>
        <end position="260"/>
    </location>
</feature>
<dbReference type="PANTHER" id="PTHR13618">
    <property type="entry name" value="LEUCINE ZIPPER CONTAINING TRANSCRIPTION FACTOR LZF1"/>
    <property type="match status" value="1"/>
</dbReference>
<accession>A0ABR1R8V4</accession>
<feature type="compositionally biased region" description="Pro residues" evidence="1">
    <location>
        <begin position="367"/>
        <end position="377"/>
    </location>
</feature>
<feature type="region of interest" description="Disordered" evidence="1">
    <location>
        <begin position="356"/>
        <end position="401"/>
    </location>
</feature>
<evidence type="ECO:0000313" key="3">
    <source>
        <dbReference type="Proteomes" id="UP001396898"/>
    </source>
</evidence>
<evidence type="ECO:0000313" key="2">
    <source>
        <dbReference type="EMBL" id="KAK8002201.1"/>
    </source>
</evidence>
<dbReference type="InterPro" id="IPR028241">
    <property type="entry name" value="RAVE2/Rogdi"/>
</dbReference>
<comment type="caution">
    <text evidence="2">The sequence shown here is derived from an EMBL/GenBank/DDBJ whole genome shotgun (WGS) entry which is preliminary data.</text>
</comment>
<name>A0ABR1R8V4_9PEZI</name>
<evidence type="ECO:0000256" key="1">
    <source>
        <dbReference type="SAM" id="MobiDB-lite"/>
    </source>
</evidence>
<proteinExistence type="predicted"/>
<sequence length="473" mass="50768">MAPSLSPPLTPRRREDIEARTEYQDEKENLDGEWLIVWTYPVSHRHQRRPLSLTTATTYTTVVERLTPPPSPPRQARELTWLLDALHETLKTLKSSLEETYALLAPIDPGATLVVSTPKHETVKGYVTRVGTRLVKGSIALRLRTQPSPIVLGLNPNKPIHIPELTTLNTLLTQSVDILAFVVAESFPATKKGGENRADPKFVSSQLRLLSEYLAEASALIKGPELPIADQNTPSSATSPNPPSTRPLSSSSAMSSASSSTGGGPTTASIPQPPDTTWTHSSVPPACFSPPLNQSLSVYLTIQDASLVLYVRALEPADAPVNFGTKLALAIGTARRLEHDEADRVFGYCPEGADDPIAVEGSTMQRPPDPLAPPPAPQRARSSYNNNVNARGGGMGKGRGTETPVYVREKVRVVSTDPCLLSLSSKLGALGNALALARRNLAVVMGELDEVTGKGVLEGSRAARLRSTAEMGR</sequence>
<gene>
    <name evidence="2" type="ORF">PG991_014423</name>
</gene>
<reference evidence="2 3" key="1">
    <citation type="submission" date="2023-01" db="EMBL/GenBank/DDBJ databases">
        <title>Analysis of 21 Apiospora genomes using comparative genomics revels a genus with tremendous synthesis potential of carbohydrate active enzymes and secondary metabolites.</title>
        <authorList>
            <person name="Sorensen T."/>
        </authorList>
    </citation>
    <scope>NUCLEOTIDE SEQUENCE [LARGE SCALE GENOMIC DNA]</scope>
    <source>
        <strain evidence="2 3">CBS 20057</strain>
    </source>
</reference>